<organism evidence="1">
    <name type="scientific">viral metagenome</name>
    <dbReference type="NCBI Taxonomy" id="1070528"/>
    <lineage>
        <taxon>unclassified sequences</taxon>
        <taxon>metagenomes</taxon>
        <taxon>organismal metagenomes</taxon>
    </lineage>
</organism>
<dbReference type="EMBL" id="MT142974">
    <property type="protein sequence ID" value="QJA91263.1"/>
    <property type="molecule type" value="Genomic_DNA"/>
</dbReference>
<reference evidence="1" key="1">
    <citation type="submission" date="2020-03" db="EMBL/GenBank/DDBJ databases">
        <title>The deep terrestrial virosphere.</title>
        <authorList>
            <person name="Holmfeldt K."/>
            <person name="Nilsson E."/>
            <person name="Simone D."/>
            <person name="Lopez-Fernandez M."/>
            <person name="Wu X."/>
            <person name="de Brujin I."/>
            <person name="Lundin D."/>
            <person name="Andersson A."/>
            <person name="Bertilsson S."/>
            <person name="Dopson M."/>
        </authorList>
    </citation>
    <scope>NUCLEOTIDE SEQUENCE</scope>
    <source>
        <strain evidence="1">MM415B03413</strain>
    </source>
</reference>
<protein>
    <submittedName>
        <fullName evidence="1">Uncharacterized protein</fullName>
    </submittedName>
</protein>
<gene>
    <name evidence="1" type="ORF">MM415B03413_0006</name>
</gene>
<proteinExistence type="predicted"/>
<accession>A0A6M3L9V0</accession>
<evidence type="ECO:0000313" key="1">
    <source>
        <dbReference type="EMBL" id="QJA91263.1"/>
    </source>
</evidence>
<sequence>MADKSKWKTIKQKDLDTLGQKTFEAHKAKMEKDWKDKDK</sequence>
<name>A0A6M3L9V0_9ZZZZ</name>
<dbReference type="AlphaFoldDB" id="A0A6M3L9V0"/>